<gene>
    <name evidence="2" type="ORF">DIT97_29640</name>
</gene>
<accession>A0A3D3RFV6</accession>
<comment type="caution">
    <text evidence="2">The sequence shown here is derived from an EMBL/GenBank/DDBJ whole genome shotgun (WGS) entry which is preliminary data.</text>
</comment>
<dbReference type="SUPFAM" id="SSF51197">
    <property type="entry name" value="Clavaminate synthase-like"/>
    <property type="match status" value="1"/>
</dbReference>
<sequence>MTESKEFKAVPLEDELSQIERDLKFYPSTTTDPQVLTSSQIEQFNQDGYLRSLSVFNEQEVQENRKYFDRLLESVIAAGGDSYSISTAHMKYGKVYDLLTHPQIVAYVKDLLGENIIAWGSHFFCKMPHDGKSVAWHQDASYWPLSPSKAVTVWLAIDDADPENANMRFIAGSHHHGHMTYRPSGSHEDNVLNQTIENAEQYGTPVDDTLQAGEISIHSDLLLHGSEANQSDRRRCGLTLRYCAADVRAGMDWNAKGVIVSGADPSGHWLNPARPEND</sequence>
<evidence type="ECO:0000313" key="3">
    <source>
        <dbReference type="Proteomes" id="UP000263642"/>
    </source>
</evidence>
<reference evidence="2 3" key="1">
    <citation type="journal article" date="2018" name="Nat. Biotechnol.">
        <title>A standardized bacterial taxonomy based on genome phylogeny substantially revises the tree of life.</title>
        <authorList>
            <person name="Parks D.H."/>
            <person name="Chuvochina M."/>
            <person name="Waite D.W."/>
            <person name="Rinke C."/>
            <person name="Skarshewski A."/>
            <person name="Chaumeil P.A."/>
            <person name="Hugenholtz P."/>
        </authorList>
    </citation>
    <scope>NUCLEOTIDE SEQUENCE [LARGE SCALE GENOMIC DNA]</scope>
    <source>
        <strain evidence="2">UBA9375</strain>
    </source>
</reference>
<dbReference type="AlphaFoldDB" id="A0A3D3RFV6"/>
<dbReference type="EMBL" id="DQAY01000184">
    <property type="protein sequence ID" value="HCO26968.1"/>
    <property type="molecule type" value="Genomic_DNA"/>
</dbReference>
<comment type="cofactor">
    <cofactor evidence="1">
        <name>Fe(2+)</name>
        <dbReference type="ChEBI" id="CHEBI:29033"/>
    </cofactor>
</comment>
<dbReference type="Gene3D" id="2.60.120.620">
    <property type="entry name" value="q2cbj1_9rhob like domain"/>
    <property type="match status" value="1"/>
</dbReference>
<proteinExistence type="predicted"/>
<name>A0A3D3RFV6_9PLAN</name>
<organism evidence="2 3">
    <name type="scientific">Gimesia maris</name>
    <dbReference type="NCBI Taxonomy" id="122"/>
    <lineage>
        <taxon>Bacteria</taxon>
        <taxon>Pseudomonadati</taxon>
        <taxon>Planctomycetota</taxon>
        <taxon>Planctomycetia</taxon>
        <taxon>Planctomycetales</taxon>
        <taxon>Planctomycetaceae</taxon>
        <taxon>Gimesia</taxon>
    </lineage>
</organism>
<dbReference type="GO" id="GO:0016706">
    <property type="term" value="F:2-oxoglutarate-dependent dioxygenase activity"/>
    <property type="evidence" value="ECO:0007669"/>
    <property type="project" value="UniProtKB-ARBA"/>
</dbReference>
<keyword evidence="2" id="KW-0560">Oxidoreductase</keyword>
<dbReference type="Pfam" id="PF05721">
    <property type="entry name" value="PhyH"/>
    <property type="match status" value="1"/>
</dbReference>
<dbReference type="PANTHER" id="PTHR20883">
    <property type="entry name" value="PHYTANOYL-COA DIOXYGENASE DOMAIN CONTAINING 1"/>
    <property type="match status" value="1"/>
</dbReference>
<keyword evidence="2" id="KW-0223">Dioxygenase</keyword>
<protein>
    <submittedName>
        <fullName evidence="2">Phytanoyl-CoA dioxygenase family protein</fullName>
    </submittedName>
</protein>
<dbReference type="Proteomes" id="UP000263642">
    <property type="component" value="Unassembled WGS sequence"/>
</dbReference>
<dbReference type="PANTHER" id="PTHR20883:SF48">
    <property type="entry name" value="ECTOINE DIOXYGENASE"/>
    <property type="match status" value="1"/>
</dbReference>
<dbReference type="GO" id="GO:0005506">
    <property type="term" value="F:iron ion binding"/>
    <property type="evidence" value="ECO:0007669"/>
    <property type="project" value="UniProtKB-ARBA"/>
</dbReference>
<dbReference type="InterPro" id="IPR008775">
    <property type="entry name" value="Phytyl_CoA_dOase-like"/>
</dbReference>
<evidence type="ECO:0000313" key="2">
    <source>
        <dbReference type="EMBL" id="HCO26968.1"/>
    </source>
</evidence>
<evidence type="ECO:0000256" key="1">
    <source>
        <dbReference type="ARBA" id="ARBA00001954"/>
    </source>
</evidence>